<keyword evidence="3" id="KW-1185">Reference proteome</keyword>
<evidence type="ECO:0000313" key="2">
    <source>
        <dbReference type="EMBL" id="NDW16060.1"/>
    </source>
</evidence>
<protein>
    <submittedName>
        <fullName evidence="2">Uncharacterized protein</fullName>
    </submittedName>
</protein>
<keyword evidence="1" id="KW-0812">Transmembrane</keyword>
<comment type="caution">
    <text evidence="2">The sequence shown here is derived from an EMBL/GenBank/DDBJ whole genome shotgun (WGS) entry which is preliminary data.</text>
</comment>
<accession>A0A6N9TFV9</accession>
<sequence>MKIFSEFKRRNVFKVASVYLVTCWIILQIVAVISPALHLPTLFSTIITVILVIAFPFVCIFAWAFELTPEGLKRTHEVDINESIGKHTGNKINYLLAISLTFALGFIFYQNWFIDSADDSVELSIAVLPFEDMSPDSSQSYFGDGIAEEILNSLARLNKLVVIARTSSFNFKDSNNDIREIGKKLNVNYVLEGSVRKDKNQLRITAQLIEVSSGAHIWSQTYDRTLDSIFAVQDELTYAITQALKLNLLPEQVEQEAGMTKNPKAYELFIKGREFSYQRSSESLQQAADFLKQATKQDPQFHLAKAQLYMVYELASYYGGFNTEESQAENERLFWELTTAPDFPLKTLVTAIQAEKNYRLEVTKQLHQMAYNQSPNDPLIQNISTLYLDDFQEMIKRREQILRTNPQSQINASNLMYLYLIAEQPQRAEQLLSTINTNFKDSSAKFIANFYYYYAYKQDIQKTLELINTYRGEPNSEYRRVKSSIYILSGNVNIALAYMNDELSQLPDGSEDFFNAYLLLLDLETKGKLTEQQQVRYRQLPVTEEFQNRVLAYYKLEQGDEALYEKQQQLAGATADEFFQQVDLSQLEPYSYAAIKKFKGDDSYARKLRGAIDPAVSVCQQTQNKNSWSCAGYLYLVKDVLKTSVKSMFNRQPLLDDDSIGSETFLLTSPRFYGLNQHPDFKPLATSFINSTFGKWNPDLAIDEITVSNPQ</sequence>
<organism evidence="2 3">
    <name type="scientific">Alteromonas genovensis</name>
    <dbReference type="NCBI Taxonomy" id="471225"/>
    <lineage>
        <taxon>Bacteria</taxon>
        <taxon>Pseudomonadati</taxon>
        <taxon>Pseudomonadota</taxon>
        <taxon>Gammaproteobacteria</taxon>
        <taxon>Alteromonadales</taxon>
        <taxon>Alteromonadaceae</taxon>
        <taxon>Alteromonas/Salinimonas group</taxon>
        <taxon>Alteromonas</taxon>
    </lineage>
</organism>
<feature type="transmembrane region" description="Helical" evidence="1">
    <location>
        <begin position="42"/>
        <end position="65"/>
    </location>
</feature>
<dbReference type="AlphaFoldDB" id="A0A6N9TFV9"/>
<dbReference type="Proteomes" id="UP000471381">
    <property type="component" value="Unassembled WGS sequence"/>
</dbReference>
<reference evidence="2 3" key="1">
    <citation type="submission" date="2020-01" db="EMBL/GenBank/DDBJ databases">
        <title>Genomes of bacteria type strains.</title>
        <authorList>
            <person name="Chen J."/>
            <person name="Zhu S."/>
            <person name="Yang J."/>
        </authorList>
    </citation>
    <scope>NUCLEOTIDE SEQUENCE [LARGE SCALE GENOMIC DNA]</scope>
    <source>
        <strain evidence="2 3">LMG 24078</strain>
    </source>
</reference>
<proteinExistence type="predicted"/>
<dbReference type="Gene3D" id="3.40.50.10070">
    <property type="entry name" value="TolB, N-terminal domain"/>
    <property type="match status" value="1"/>
</dbReference>
<gene>
    <name evidence="2" type="ORF">GTQ48_11070</name>
</gene>
<feature type="transmembrane region" description="Helical" evidence="1">
    <location>
        <begin position="94"/>
        <end position="114"/>
    </location>
</feature>
<keyword evidence="1" id="KW-0472">Membrane</keyword>
<evidence type="ECO:0000256" key="1">
    <source>
        <dbReference type="SAM" id="Phobius"/>
    </source>
</evidence>
<keyword evidence="1" id="KW-1133">Transmembrane helix</keyword>
<dbReference type="RefSeq" id="WP_163106753.1">
    <property type="nucleotide sequence ID" value="NZ_JAAAWO010000007.1"/>
</dbReference>
<feature type="transmembrane region" description="Helical" evidence="1">
    <location>
        <begin position="12"/>
        <end position="36"/>
    </location>
</feature>
<evidence type="ECO:0000313" key="3">
    <source>
        <dbReference type="Proteomes" id="UP000471381"/>
    </source>
</evidence>
<dbReference type="EMBL" id="JAAAWO010000007">
    <property type="protein sequence ID" value="NDW16060.1"/>
    <property type="molecule type" value="Genomic_DNA"/>
</dbReference>
<name>A0A6N9TFV9_9ALTE</name>